<protein>
    <submittedName>
        <fullName evidence="1">Asparagine synthase (Glutamine-hydrolyzing)</fullName>
        <ecNumber evidence="1">6.3.5.4</ecNumber>
    </submittedName>
</protein>
<name>A0ACD4R917_9BACI</name>
<keyword evidence="1" id="KW-0436">Ligase</keyword>
<dbReference type="EMBL" id="CP126116">
    <property type="protein sequence ID" value="WHZ56914.1"/>
    <property type="molecule type" value="Genomic_DNA"/>
</dbReference>
<accession>A0ACD4R917</accession>
<proteinExistence type="predicted"/>
<sequence>MCGFVGIIDYRKQTRDLLFNTFIEKASRKIEHRGPDDSGIYQDEQVLLAFQRLSIIDVKSGHQPMAYGSDDRYYIVFNGEIYNYIELREIIFSHGFKLKTDTDTEVIVALYCIYGQETLQLLRGMFSFLIWDRQEHFLFGARDHFGIKPLYYIENGEMNLFASELKSLTDYLPNPLINEESLEHYLSFQYVPDPGTMQKHIKKVPPGYFFTKKTGEALELTRYWKPKLVPVRPTDENRLKEKIQDALIDSVKVHMRSDVPVGSFLSGGVDSSIIASIAKEFHPSLKTFSVGFMQEGYSEIDIAKETADALGVENFSYTVDHMEFMRELPKIIWHMDDPVADPASIPLYFIAREASKQVKVVLSGEGADELFAGYNIYKEPQDLSVFGHLPHSFKQRLKQLAAVFPEGMKGKSFIERGTTLLEDRYIGNANIFSSAEKHELLSADVHFDPTDITGILYDDVSHLDSISKMQYIDVMTWLKGDILVKADKMTMAHSLELRVPFLDKEVFKIASTIPHELKIKHGETKYLLRQAVRDIVPPHVLNRKKLGFPVPIRNWLKNEMYDWAKVIIWESGTGDLINKSYAAQLLDQHYMGEADHSRKIWTVLTFMIWHQVFIENVYHFDDAAQLTAK</sequence>
<evidence type="ECO:0000313" key="1">
    <source>
        <dbReference type="EMBL" id="WHZ56914.1"/>
    </source>
</evidence>
<organism evidence="1 2">
    <name type="scientific">Metabacillus hrfriensis</name>
    <dbReference type="NCBI Taxonomy" id="3048891"/>
    <lineage>
        <taxon>Bacteria</taxon>
        <taxon>Bacillati</taxon>
        <taxon>Bacillota</taxon>
        <taxon>Bacilli</taxon>
        <taxon>Bacillales</taxon>
        <taxon>Bacillaceae</taxon>
        <taxon>Metabacillus</taxon>
    </lineage>
</organism>
<dbReference type="Proteomes" id="UP001226091">
    <property type="component" value="Chromosome"/>
</dbReference>
<evidence type="ECO:0000313" key="2">
    <source>
        <dbReference type="Proteomes" id="UP001226091"/>
    </source>
</evidence>
<gene>
    <name evidence="1" type="primary">asnB</name>
    <name evidence="1" type="ORF">QLQ22_19825</name>
</gene>
<keyword evidence="2" id="KW-1185">Reference proteome</keyword>
<reference evidence="2" key="1">
    <citation type="journal article" date="2025" name="Aquaculture">
        <title>Assessment of the bioflocculant production and safety properties of Metabacillus hrfriensis sp. nov. based on phenotypic and whole-genome sequencing analysis.</title>
        <authorList>
            <person name="Zhang R."/>
            <person name="Zhao Z."/>
            <person name="Luo L."/>
            <person name="Wang S."/>
            <person name="Guo K."/>
            <person name="Xu W."/>
        </authorList>
    </citation>
    <scope>NUCLEOTIDE SEQUENCE [LARGE SCALE GENOMIC DNA]</scope>
    <source>
        <strain evidence="2">CT-WN-B3</strain>
    </source>
</reference>
<dbReference type="EC" id="6.3.5.4" evidence="1"/>